<dbReference type="InterPro" id="IPR014711">
    <property type="entry name" value="TopoI_cat_a-hlx-sub_euk"/>
</dbReference>
<dbReference type="Pfam" id="PF02919">
    <property type="entry name" value="Topoisom_I_N"/>
    <property type="match status" value="1"/>
</dbReference>
<dbReference type="InterPro" id="IPR013499">
    <property type="entry name" value="TopoI_euk"/>
</dbReference>
<dbReference type="Pfam" id="PF14370">
    <property type="entry name" value="Topo_C_assoc"/>
    <property type="match status" value="1"/>
</dbReference>
<dbReference type="PROSITE" id="PS52038">
    <property type="entry name" value="TOPO_IB_2"/>
    <property type="match status" value="1"/>
</dbReference>
<accession>A0A2G8LQV0</accession>
<dbReference type="InterPro" id="IPR013500">
    <property type="entry name" value="TopoI_cat_euk"/>
</dbReference>
<keyword evidence="8" id="KW-0175">Coiled coil</keyword>
<evidence type="ECO:0000259" key="10">
    <source>
        <dbReference type="SMART" id="SM00435"/>
    </source>
</evidence>
<feature type="domain" description="DNA topoisomerase I eukaryotic-type" evidence="10">
    <location>
        <begin position="614"/>
        <end position="988"/>
    </location>
</feature>
<feature type="compositionally biased region" description="Basic and acidic residues" evidence="9">
    <location>
        <begin position="261"/>
        <end position="323"/>
    </location>
</feature>
<dbReference type="InterPro" id="IPR014727">
    <property type="entry name" value="TopoI_cat_a/b-sub_euk"/>
</dbReference>
<evidence type="ECO:0000256" key="9">
    <source>
        <dbReference type="SAM" id="MobiDB-lite"/>
    </source>
</evidence>
<evidence type="ECO:0000256" key="2">
    <source>
        <dbReference type="ARBA" id="ARBA00006645"/>
    </source>
</evidence>
<reference evidence="11 12" key="1">
    <citation type="journal article" date="2017" name="PLoS Biol.">
        <title>The sea cucumber genome provides insights into morphological evolution and visceral regeneration.</title>
        <authorList>
            <person name="Zhang X."/>
            <person name="Sun L."/>
            <person name="Yuan J."/>
            <person name="Sun Y."/>
            <person name="Gao Y."/>
            <person name="Zhang L."/>
            <person name="Li S."/>
            <person name="Dai H."/>
            <person name="Hamel J.F."/>
            <person name="Liu C."/>
            <person name="Yu Y."/>
            <person name="Liu S."/>
            <person name="Lin W."/>
            <person name="Guo K."/>
            <person name="Jin S."/>
            <person name="Xu P."/>
            <person name="Storey K.B."/>
            <person name="Huan P."/>
            <person name="Zhang T."/>
            <person name="Zhou Y."/>
            <person name="Zhang J."/>
            <person name="Lin C."/>
            <person name="Li X."/>
            <person name="Xing L."/>
            <person name="Huo D."/>
            <person name="Sun M."/>
            <person name="Wang L."/>
            <person name="Mercier A."/>
            <person name="Li F."/>
            <person name="Yang H."/>
            <person name="Xiang J."/>
        </authorList>
    </citation>
    <scope>NUCLEOTIDE SEQUENCE [LARGE SCALE GENOMIC DNA]</scope>
    <source>
        <strain evidence="11">Shaxun</strain>
        <tissue evidence="11">Muscle</tissue>
    </source>
</reference>
<gene>
    <name evidence="11" type="ORF">BSL78_00430</name>
</gene>
<comment type="function">
    <text evidence="7">Releases the supercoiling and torsional tension of DNA introduced during the DNA replication and transcription by transiently cleaving and rejoining one strand of the DNA duplex. Introduces a single-strand break via transesterification at the specific target site 5'-[CT]CCTTp site in duplex DNA. The scissile phosphodiester is attacked by the catalytic tyrosine of the enzyme, resulting in the formation of a DNA-(3'-phosphotyrosyl)-enzyme intermediate and the expulsion of a 5'-OH DNA strand. The free DNA strand then undergoes passage around the unbroken strand thus removing DNA supercoils. Finally, in the religation step, the DNA 5'-OH attacks the covalent intermediate to expel the active-site tyrosine and restore the DNA phosphodiester backbone.</text>
</comment>
<evidence type="ECO:0000256" key="8">
    <source>
        <dbReference type="SAM" id="Coils"/>
    </source>
</evidence>
<dbReference type="CDD" id="cd00659">
    <property type="entry name" value="Topo_IB_C"/>
    <property type="match status" value="1"/>
</dbReference>
<evidence type="ECO:0000313" key="11">
    <source>
        <dbReference type="EMBL" id="PIK62638.1"/>
    </source>
</evidence>
<dbReference type="SUPFAM" id="SSF46596">
    <property type="entry name" value="Eukaryotic DNA topoisomerase I, dispensable insert domain"/>
    <property type="match status" value="1"/>
</dbReference>
<dbReference type="GO" id="GO:0003917">
    <property type="term" value="F:DNA topoisomerase type I (single strand cut, ATP-independent) activity"/>
    <property type="evidence" value="ECO:0007669"/>
    <property type="project" value="UniProtKB-UniRule"/>
</dbReference>
<dbReference type="InterPro" id="IPR036202">
    <property type="entry name" value="TopoI_DNA-bd_euk_N_sf"/>
</dbReference>
<name>A0A2G8LQV0_STIJA</name>
<dbReference type="FunFam" id="3.90.15.10:FF:000001">
    <property type="entry name" value="DNA topoisomerase I"/>
    <property type="match status" value="1"/>
</dbReference>
<feature type="compositionally biased region" description="Basic and acidic residues" evidence="9">
    <location>
        <begin position="95"/>
        <end position="235"/>
    </location>
</feature>
<evidence type="ECO:0000256" key="6">
    <source>
        <dbReference type="PROSITE-ProRule" id="PRU01382"/>
    </source>
</evidence>
<dbReference type="GO" id="GO:0007059">
    <property type="term" value="P:chromosome segregation"/>
    <property type="evidence" value="ECO:0007669"/>
    <property type="project" value="TreeGrafter"/>
</dbReference>
<keyword evidence="4 6" id="KW-0238">DNA-binding</keyword>
<dbReference type="AlphaFoldDB" id="A0A2G8LQV0"/>
<dbReference type="OrthoDB" id="47179at2759"/>
<dbReference type="PRINTS" id="PR00416">
    <property type="entry name" value="EUTPISMRASEI"/>
</dbReference>
<keyword evidence="3 6" id="KW-0799">Topoisomerase</keyword>
<dbReference type="InterPro" id="IPR001631">
    <property type="entry name" value="TopoI"/>
</dbReference>
<dbReference type="Gene3D" id="1.10.132.10">
    <property type="match status" value="1"/>
</dbReference>
<feature type="compositionally biased region" description="Low complexity" evidence="9">
    <location>
        <begin position="343"/>
        <end position="352"/>
    </location>
</feature>
<dbReference type="InterPro" id="IPR051062">
    <property type="entry name" value="Topoisomerase_IB"/>
</dbReference>
<dbReference type="GO" id="GO:0006260">
    <property type="term" value="P:DNA replication"/>
    <property type="evidence" value="ECO:0007669"/>
    <property type="project" value="TreeGrafter"/>
</dbReference>
<sequence length="1006" mass="116071">MEGQNHVSYENSHHEKHKHHSPKPHSHTSSPVKHDKHKLSSSHQSKEQHSLNSSSHKSPTPSKHKDGVVKSSNHHHHSKPRENSTNSSSSHGIPKHKDGSSSVVKHKDGSIRPKDPSLKPKDPNLKHRDPNLKAKDPSLKNKDHSTKPKEPSLKPKDPSQKPRDPSLKPKDPNMRPKDPNYKSKDPSLKHKEHNSKPSDPNKPRDPSLKPKDPNKKLKEGYVRMKDGSIRLKDPNAKSSSGSIKPKDPNRHSSSSSGDSKNQIKKEKRPDGTKGEVRKDGQVVKRPDGSTVVIKREGEHAKKHHSSDPSKVKVKVKTENDGKPRVKHKEGSAVTKVKTENGAVSVKSPSPVKSVKREPESDDEDEIPLNQRLQTQGNQKRPLEDSEDDEPLTARIEKVKKQKVHESDDEFVPVKPKKRKTQDEDDEDFDDKPLSNQWCSGQRVSRVSSAHSCFTIKEEEKGGRNEKEEGQEIKWKRGKTQKKKKKEEATEVWKWWEEEPLPEGVKWKFLEHKGPVFAPLYEPIPPKIKFFYNGEHLLLSPEAEEVAGFYARMLDHEYTTKEAFNKNFFRDWRKVMTGEEQALIKDLKKCDFSRMHKYFLEQAELRKNRTKEEKQRRGESKMGMLKKRIRPEQVIINCSKDSKFPEAPAGHKWRDVIHDDKVTWLCSWTENIQGSNKYVMLNPSSRLKGEKDWMKYETARKLKKCVNRIQDEYRQDWKSKEMRIRQRAVALYFIDKLALRAGNEKEEGETADTVGCCSLRVEHIKLHEEDEGQEFVVEFDFLGKDSIRYQNKVPVEKRVFKNIQLFVENKQGEDDLFDRLNTSILNKYLQDLMPGLTAKVFRTYNASSTLQDQLKALTVAEDSIPSKLLAYNRANRAVAVLCNHQRAAPKTFDKQMANLQDKVKAKMTAIKNAKKDLKSVRNEYKQSRNEKMKQLVERKKKAVERLEDQLAKLEMKATDKEENKEIALGTSKLNYLDPRISVAWCKKWKFLWRKSTTEPRGTNLDGR</sequence>
<feature type="active site" description="O-(3'-phospho-DNA)-tyrosine intermediate" evidence="6">
    <location>
        <position position="974"/>
    </location>
</feature>
<dbReference type="InterPro" id="IPR008336">
    <property type="entry name" value="TopoI_DNA-bd_euk"/>
</dbReference>
<evidence type="ECO:0000256" key="4">
    <source>
        <dbReference type="ARBA" id="ARBA00023125"/>
    </source>
</evidence>
<evidence type="ECO:0000256" key="5">
    <source>
        <dbReference type="ARBA" id="ARBA00023235"/>
    </source>
</evidence>
<comment type="similarity">
    <text evidence="2 6 7">Belongs to the type IB topoisomerase family.</text>
</comment>
<dbReference type="PANTHER" id="PTHR10290">
    <property type="entry name" value="DNA TOPOISOMERASE I"/>
    <property type="match status" value="1"/>
</dbReference>
<proteinExistence type="inferred from homology"/>
<dbReference type="SMART" id="SM00435">
    <property type="entry name" value="TOPEUc"/>
    <property type="match status" value="1"/>
</dbReference>
<dbReference type="Proteomes" id="UP000230750">
    <property type="component" value="Unassembled WGS sequence"/>
</dbReference>
<dbReference type="InterPro" id="IPR011010">
    <property type="entry name" value="DNA_brk_join_enz"/>
</dbReference>
<dbReference type="FunFam" id="2.170.11.10:FF:000004">
    <property type="entry name" value="DNA topoisomerase I,-like"/>
    <property type="match status" value="1"/>
</dbReference>
<evidence type="ECO:0000256" key="1">
    <source>
        <dbReference type="ARBA" id="ARBA00000213"/>
    </source>
</evidence>
<dbReference type="InterPro" id="IPR018521">
    <property type="entry name" value="TopoIB_AS"/>
</dbReference>
<dbReference type="SUPFAM" id="SSF56741">
    <property type="entry name" value="Eukaryotic DNA topoisomerase I, N-terminal DNA-binding fragment"/>
    <property type="match status" value="1"/>
</dbReference>
<dbReference type="SUPFAM" id="SSF56349">
    <property type="entry name" value="DNA breaking-rejoining enzymes"/>
    <property type="match status" value="1"/>
</dbReference>
<dbReference type="GO" id="GO:0005694">
    <property type="term" value="C:chromosome"/>
    <property type="evidence" value="ECO:0007669"/>
    <property type="project" value="InterPro"/>
</dbReference>
<comment type="caution">
    <text evidence="11">The sequence shown here is derived from an EMBL/GenBank/DDBJ whole genome shotgun (WGS) entry which is preliminary data.</text>
</comment>
<dbReference type="EMBL" id="MRZV01000008">
    <property type="protein sequence ID" value="PIK62638.1"/>
    <property type="molecule type" value="Genomic_DNA"/>
</dbReference>
<keyword evidence="12" id="KW-1185">Reference proteome</keyword>
<comment type="catalytic activity">
    <reaction evidence="1 6 7">
        <text>ATP-independent breakage of single-stranded DNA, followed by passage and rejoining.</text>
        <dbReference type="EC" id="5.6.2.1"/>
    </reaction>
</comment>
<dbReference type="Pfam" id="PF01028">
    <property type="entry name" value="Topoisom_I"/>
    <property type="match status" value="1"/>
</dbReference>
<dbReference type="FunFam" id="1.10.132.10:FF:000001">
    <property type="entry name" value="DNA topoisomerase I"/>
    <property type="match status" value="1"/>
</dbReference>
<dbReference type="InterPro" id="IPR025834">
    <property type="entry name" value="TopoI_C_dom"/>
</dbReference>
<dbReference type="PROSITE" id="PS00176">
    <property type="entry name" value="TOPO_IB_1"/>
    <property type="match status" value="1"/>
</dbReference>
<dbReference type="GO" id="GO:0006265">
    <property type="term" value="P:DNA topological change"/>
    <property type="evidence" value="ECO:0007669"/>
    <property type="project" value="UniProtKB-UniRule"/>
</dbReference>
<dbReference type="STRING" id="307972.A0A2G8LQV0"/>
<dbReference type="Gene3D" id="2.170.11.10">
    <property type="entry name" value="DNA Topoisomerase I, domain 2"/>
    <property type="match status" value="2"/>
</dbReference>
<feature type="coiled-coil region" evidence="8">
    <location>
        <begin position="895"/>
        <end position="962"/>
    </location>
</feature>
<dbReference type="PANTHER" id="PTHR10290:SF3">
    <property type="entry name" value="DNA TOPOISOMERASE 1"/>
    <property type="match status" value="1"/>
</dbReference>
<protein>
    <recommendedName>
        <fullName evidence="7">DNA topoisomerase I</fullName>
        <ecNumber evidence="7">5.6.2.1</ecNumber>
    </recommendedName>
    <alternativeName>
        <fullName evidence="7">DNA topoisomerase 1</fullName>
    </alternativeName>
</protein>
<feature type="region of interest" description="Disordered" evidence="9">
    <location>
        <begin position="1"/>
        <end position="435"/>
    </location>
</feature>
<keyword evidence="5 6" id="KW-0413">Isomerase</keyword>
<feature type="compositionally biased region" description="Polar residues" evidence="9">
    <location>
        <begin position="1"/>
        <end position="10"/>
    </location>
</feature>
<organism evidence="11 12">
    <name type="scientific">Stichopus japonicus</name>
    <name type="common">Sea cucumber</name>
    <dbReference type="NCBI Taxonomy" id="307972"/>
    <lineage>
        <taxon>Eukaryota</taxon>
        <taxon>Metazoa</taxon>
        <taxon>Echinodermata</taxon>
        <taxon>Eleutherozoa</taxon>
        <taxon>Echinozoa</taxon>
        <taxon>Holothuroidea</taxon>
        <taxon>Aspidochirotacea</taxon>
        <taxon>Aspidochirotida</taxon>
        <taxon>Stichopodidae</taxon>
        <taxon>Apostichopus</taxon>
    </lineage>
</organism>
<dbReference type="EC" id="5.6.2.1" evidence="7"/>
<dbReference type="InterPro" id="IPR013030">
    <property type="entry name" value="DNA_topo_DNA_db_N_dom2"/>
</dbReference>
<dbReference type="GO" id="GO:0005730">
    <property type="term" value="C:nucleolus"/>
    <property type="evidence" value="ECO:0007669"/>
    <property type="project" value="TreeGrafter"/>
</dbReference>
<dbReference type="Gene3D" id="3.90.15.10">
    <property type="entry name" value="Topoisomerase I, Chain A, domain 3"/>
    <property type="match status" value="1"/>
</dbReference>
<feature type="compositionally biased region" description="Basic residues" evidence="9">
    <location>
        <begin position="14"/>
        <end position="26"/>
    </location>
</feature>
<evidence type="ECO:0000256" key="7">
    <source>
        <dbReference type="RuleBase" id="RU365101"/>
    </source>
</evidence>
<dbReference type="GO" id="GO:0003677">
    <property type="term" value="F:DNA binding"/>
    <property type="evidence" value="ECO:0007669"/>
    <property type="project" value="UniProtKB-UniRule"/>
</dbReference>
<evidence type="ECO:0000256" key="3">
    <source>
        <dbReference type="ARBA" id="ARBA00023029"/>
    </source>
</evidence>
<evidence type="ECO:0000313" key="12">
    <source>
        <dbReference type="Proteomes" id="UP000230750"/>
    </source>
</evidence>
<feature type="compositionally biased region" description="Low complexity" evidence="9">
    <location>
        <begin position="50"/>
        <end position="61"/>
    </location>
</feature>
<feature type="compositionally biased region" description="Polar residues" evidence="9">
    <location>
        <begin position="251"/>
        <end position="260"/>
    </location>
</feature>